<dbReference type="KEGG" id="str:Sterm_1250"/>
<dbReference type="AlphaFoldDB" id="D1AH83"/>
<keyword evidence="2" id="KW-1185">Reference proteome</keyword>
<dbReference type="STRING" id="526218.Sterm_1250"/>
<reference evidence="2" key="1">
    <citation type="submission" date="2009-09" db="EMBL/GenBank/DDBJ databases">
        <title>The complete chromosome of Sebaldella termitidis ATCC 33386.</title>
        <authorList>
            <consortium name="US DOE Joint Genome Institute (JGI-PGF)"/>
            <person name="Lucas S."/>
            <person name="Copeland A."/>
            <person name="Lapidus A."/>
            <person name="Glavina del Rio T."/>
            <person name="Dalin E."/>
            <person name="Tice H."/>
            <person name="Bruce D."/>
            <person name="Goodwin L."/>
            <person name="Pitluck S."/>
            <person name="Kyrpides N."/>
            <person name="Mavromatis K."/>
            <person name="Ivanova N."/>
            <person name="Mikhailova N."/>
            <person name="Sims D."/>
            <person name="Meincke L."/>
            <person name="Brettin T."/>
            <person name="Detter J.C."/>
            <person name="Han C."/>
            <person name="Larimer F."/>
            <person name="Land M."/>
            <person name="Hauser L."/>
            <person name="Markowitz V."/>
            <person name="Cheng J.F."/>
            <person name="Hugenholtz P."/>
            <person name="Woyke T."/>
            <person name="Wu D."/>
            <person name="Eisen J.A."/>
        </authorList>
    </citation>
    <scope>NUCLEOTIDE SEQUENCE [LARGE SCALE GENOMIC DNA]</scope>
    <source>
        <strain evidence="2">ATCC 33386 / NCTC 11300</strain>
    </source>
</reference>
<accession>D1AH83</accession>
<reference evidence="1 2" key="2">
    <citation type="journal article" date="2010" name="Stand. Genomic Sci.">
        <title>Complete genome sequence of Sebaldella termitidis type strain (NCTC 11300).</title>
        <authorList>
            <person name="Harmon-Smith M."/>
            <person name="Celia L."/>
            <person name="Chertkov O."/>
            <person name="Lapidus A."/>
            <person name="Copeland A."/>
            <person name="Glavina Del Rio T."/>
            <person name="Nolan M."/>
            <person name="Lucas S."/>
            <person name="Tice H."/>
            <person name="Cheng J.F."/>
            <person name="Han C."/>
            <person name="Detter J.C."/>
            <person name="Bruce D."/>
            <person name="Goodwin L."/>
            <person name="Pitluck S."/>
            <person name="Pati A."/>
            <person name="Liolios K."/>
            <person name="Ivanova N."/>
            <person name="Mavromatis K."/>
            <person name="Mikhailova N."/>
            <person name="Chen A."/>
            <person name="Palaniappan K."/>
            <person name="Land M."/>
            <person name="Hauser L."/>
            <person name="Chang Y.J."/>
            <person name="Jeffries C.D."/>
            <person name="Brettin T."/>
            <person name="Goker M."/>
            <person name="Beck B."/>
            <person name="Bristow J."/>
            <person name="Eisen J.A."/>
            <person name="Markowitz V."/>
            <person name="Hugenholtz P."/>
            <person name="Kyrpides N.C."/>
            <person name="Klenk H.P."/>
            <person name="Chen F."/>
        </authorList>
    </citation>
    <scope>NUCLEOTIDE SEQUENCE [LARGE SCALE GENOMIC DNA]</scope>
    <source>
        <strain evidence="2">ATCC 33386 / NCTC 11300</strain>
    </source>
</reference>
<proteinExistence type="predicted"/>
<name>D1AH83_SEBTE</name>
<dbReference type="Proteomes" id="UP000000845">
    <property type="component" value="Chromosome"/>
</dbReference>
<evidence type="ECO:0000313" key="1">
    <source>
        <dbReference type="EMBL" id="ACZ08117.1"/>
    </source>
</evidence>
<dbReference type="EMBL" id="CP001739">
    <property type="protein sequence ID" value="ACZ08117.1"/>
    <property type="molecule type" value="Genomic_DNA"/>
</dbReference>
<dbReference type="RefSeq" id="WP_012860713.1">
    <property type="nucleotide sequence ID" value="NC_013517.1"/>
</dbReference>
<protein>
    <submittedName>
        <fullName evidence="1">Uncharacterized protein</fullName>
    </submittedName>
</protein>
<evidence type="ECO:0000313" key="2">
    <source>
        <dbReference type="Proteomes" id="UP000000845"/>
    </source>
</evidence>
<gene>
    <name evidence="1" type="ordered locus">Sterm_1250</name>
</gene>
<organism evidence="1 2">
    <name type="scientific">Sebaldella termitidis (strain ATCC 33386 / NCTC 11300)</name>
    <dbReference type="NCBI Taxonomy" id="526218"/>
    <lineage>
        <taxon>Bacteria</taxon>
        <taxon>Fusobacteriati</taxon>
        <taxon>Fusobacteriota</taxon>
        <taxon>Fusobacteriia</taxon>
        <taxon>Fusobacteriales</taxon>
        <taxon>Leptotrichiaceae</taxon>
        <taxon>Sebaldella</taxon>
    </lineage>
</organism>
<dbReference type="HOGENOM" id="CLU_2847368_0_0_0"/>
<sequence>MKSVDSMNNTELNDYIDTLERTKTNKSKELIKINKEFREIDESLQKALAERNNRNIDKRYKQLNL</sequence>